<dbReference type="InterPro" id="IPR018097">
    <property type="entry name" value="EGF_Ca-bd_CS"/>
</dbReference>
<feature type="disulfide bond" evidence="6">
    <location>
        <begin position="2558"/>
        <end position="2567"/>
    </location>
</feature>
<feature type="domain" description="EGF-like" evidence="8">
    <location>
        <begin position="2532"/>
        <end position="2568"/>
    </location>
</feature>
<feature type="chain" id="PRO_5029793497" evidence="7">
    <location>
        <begin position="26"/>
        <end position="2989"/>
    </location>
</feature>
<keyword evidence="3" id="KW-0677">Repeat</keyword>
<feature type="domain" description="EGF-like" evidence="8">
    <location>
        <begin position="2763"/>
        <end position="2799"/>
    </location>
</feature>
<dbReference type="PROSITE" id="PS01187">
    <property type="entry name" value="EGF_CA"/>
    <property type="match status" value="1"/>
</dbReference>
<dbReference type="SUPFAM" id="SSF57196">
    <property type="entry name" value="EGF/Laminin"/>
    <property type="match status" value="2"/>
</dbReference>
<dbReference type="SUPFAM" id="SSF53300">
    <property type="entry name" value="vWA-like"/>
    <property type="match status" value="5"/>
</dbReference>
<dbReference type="PANTHER" id="PTHR24020">
    <property type="entry name" value="COLLAGEN ALPHA"/>
    <property type="match status" value="1"/>
</dbReference>
<dbReference type="Pfam" id="PF00092">
    <property type="entry name" value="VWA"/>
    <property type="match status" value="5"/>
</dbReference>
<dbReference type="GO" id="GO:0003008">
    <property type="term" value="P:system process"/>
    <property type="evidence" value="ECO:0007669"/>
    <property type="project" value="UniProtKB-ARBA"/>
</dbReference>
<evidence type="ECO:0000313" key="10">
    <source>
        <dbReference type="EMBL" id="CAD5117690.1"/>
    </source>
</evidence>
<dbReference type="Gene3D" id="2.10.25.10">
    <property type="entry name" value="Laminin"/>
    <property type="match status" value="3"/>
</dbReference>
<dbReference type="PROSITE" id="PS50234">
    <property type="entry name" value="VWFA"/>
    <property type="match status" value="5"/>
</dbReference>
<keyword evidence="4 6" id="KW-1015">Disulfide bond</keyword>
<dbReference type="Pfam" id="PF12661">
    <property type="entry name" value="hEGF"/>
    <property type="match status" value="2"/>
</dbReference>
<dbReference type="SMART" id="SM00327">
    <property type="entry name" value="VWA"/>
    <property type="match status" value="5"/>
</dbReference>
<feature type="disulfide bond" evidence="6">
    <location>
        <begin position="2789"/>
        <end position="2798"/>
    </location>
</feature>
<dbReference type="PROSITE" id="PS50026">
    <property type="entry name" value="EGF_3"/>
    <property type="match status" value="3"/>
</dbReference>
<feature type="domain" description="VWFA" evidence="9">
    <location>
        <begin position="2354"/>
        <end position="2529"/>
    </location>
</feature>
<dbReference type="GO" id="GO:0005509">
    <property type="term" value="F:calcium ion binding"/>
    <property type="evidence" value="ECO:0007669"/>
    <property type="project" value="InterPro"/>
</dbReference>
<dbReference type="PRINTS" id="PR00453">
    <property type="entry name" value="VWFADOMAIN"/>
</dbReference>
<dbReference type="SMART" id="SM00179">
    <property type="entry name" value="EGF_CA"/>
    <property type="match status" value="3"/>
</dbReference>
<dbReference type="InterPro" id="IPR013032">
    <property type="entry name" value="EGF-like_CS"/>
</dbReference>
<evidence type="ECO:0000256" key="4">
    <source>
        <dbReference type="ARBA" id="ARBA00023157"/>
    </source>
</evidence>
<proteinExistence type="predicted"/>
<dbReference type="FunFam" id="2.10.25.10:FF:000122">
    <property type="entry name" value="Protein crumbs homolog 2"/>
    <property type="match status" value="1"/>
</dbReference>
<evidence type="ECO:0000259" key="8">
    <source>
        <dbReference type="PROSITE" id="PS50026"/>
    </source>
</evidence>
<dbReference type="Gene3D" id="3.40.50.410">
    <property type="entry name" value="von Willebrand factor, type A domain"/>
    <property type="match status" value="5"/>
</dbReference>
<dbReference type="InterPro" id="IPR035234">
    <property type="entry name" value="IgGFc-bd_N"/>
</dbReference>
<keyword evidence="11" id="KW-1185">Reference proteome</keyword>
<feature type="domain" description="VWFA" evidence="9">
    <location>
        <begin position="2122"/>
        <end position="2302"/>
    </location>
</feature>
<dbReference type="CDD" id="cd00054">
    <property type="entry name" value="EGF_CA"/>
    <property type="match status" value="3"/>
</dbReference>
<feature type="disulfide bond" evidence="6">
    <location>
        <begin position="2336"/>
        <end position="2345"/>
    </location>
</feature>
<dbReference type="CDD" id="cd01450">
    <property type="entry name" value="vWFA_subfamily_ECM"/>
    <property type="match status" value="5"/>
</dbReference>
<organism evidence="10 11">
    <name type="scientific">Dimorphilus gyrociliatus</name>
    <dbReference type="NCBI Taxonomy" id="2664684"/>
    <lineage>
        <taxon>Eukaryota</taxon>
        <taxon>Metazoa</taxon>
        <taxon>Spiralia</taxon>
        <taxon>Lophotrochozoa</taxon>
        <taxon>Annelida</taxon>
        <taxon>Polychaeta</taxon>
        <taxon>Polychaeta incertae sedis</taxon>
        <taxon>Dinophilidae</taxon>
        <taxon>Dimorphilus</taxon>
    </lineage>
</organism>
<name>A0A7I8VN81_9ANNE</name>
<dbReference type="SMART" id="SM00181">
    <property type="entry name" value="EGF"/>
    <property type="match status" value="3"/>
</dbReference>
<dbReference type="InterPro" id="IPR000152">
    <property type="entry name" value="EGF-type_Asp/Asn_hydroxyl_site"/>
</dbReference>
<evidence type="ECO:0000256" key="2">
    <source>
        <dbReference type="ARBA" id="ARBA00022729"/>
    </source>
</evidence>
<dbReference type="PANTHER" id="PTHR24020:SF84">
    <property type="entry name" value="VWFA DOMAIN-CONTAINING PROTEIN"/>
    <property type="match status" value="1"/>
</dbReference>
<keyword evidence="2 7" id="KW-0732">Signal</keyword>
<evidence type="ECO:0000256" key="5">
    <source>
        <dbReference type="ARBA" id="ARBA00023180"/>
    </source>
</evidence>
<dbReference type="GO" id="GO:0051240">
    <property type="term" value="P:positive regulation of multicellular organismal process"/>
    <property type="evidence" value="ECO:0007669"/>
    <property type="project" value="UniProtKB-ARBA"/>
</dbReference>
<dbReference type="Pfam" id="PF17517">
    <property type="entry name" value="IgGFc_binding"/>
    <property type="match status" value="4"/>
</dbReference>
<reference evidence="10 11" key="1">
    <citation type="submission" date="2020-08" db="EMBL/GenBank/DDBJ databases">
        <authorList>
            <person name="Hejnol A."/>
        </authorList>
    </citation>
    <scope>NUCLEOTIDE SEQUENCE [LARGE SCALE GENOMIC DNA]</scope>
</reference>
<evidence type="ECO:0000313" key="11">
    <source>
        <dbReference type="Proteomes" id="UP000549394"/>
    </source>
</evidence>
<feature type="domain" description="VWFA" evidence="9">
    <location>
        <begin position="2807"/>
        <end position="2987"/>
    </location>
</feature>
<sequence>MSRFKYYVIISAIFIIGQLIHESQGQLEDCKKKMNVTFLIDSSGSVIDDDKDNFQRIKDFLKSTTDNFPTNENVFFSLIQYSDKATVEFKRIHHVNNEKTKERIQNIVYKPGKTNVTGALFKMLYDVLEVEKGLSLNNIGIFLIDGPATIDRQLVDTYMREAVVKYGITMYSIGVGNRVREQDIKKLASNSTNNKRNYWKLDKFTDLKNIVLDVSQLVCQAADSGIIIPPIYGDCSTSNHGKTFYLTFPPMDSSTPDINLFSWGKNPTRITLSYPKAGFGSTSKQLDRNSINQLDWVKFDVNSNVLTSGSSKHNKAIKLEASSSINALAFSNEGSSSCLAYTAIPTEHSGDLYYVSSGGGVRRESSTLSVIAHDKSLNIIIYLPDAGSSNPLQLTYDGKVYKKREVIQVNLQARESIQLVATEGYLSGTAIYSTDGKFSTFAGSLKTNINSKGNQDALYTQIPKASTWGDEYLIVPNPGLKNQEYYIEVVSIVDETTVLFFNGGGRHTFRKAGGVFRTKITSSNKFTRVNTGGNPIMVAQYFGDDFNQPSLMTIPPTEQWRNQAEFSIPTEANITVVTKSQNTNNLVIDGEFIKPTIVWRTVNQYRIASFPLKIGFHRIWWHRTEPSKFLVYVFGSTGDCGYSFVAGRCFGEIATPTIPSLPTQPPSTTKFSTPTRPPTTPKYASGVAHYDEICRNSTSGQNFYISFPSMSSTVSTLEVFISSKYETSATITYPKLGINGGTVNVEQGRSTRFRINRLASPSNLESYKRNAAVNIQSLRDISVRVVARENSNSRVAYTAIPTRVTGKHYVIGGTKDLESGKSILNVICFAEYRSTSIRITLPNTNLKFTYNNKQYQRRDQIVIQLFSEEELQLAADEGSFRGTIIDVVGGGQISVFSGSILAKIKNSQRNDALYEQMFPSTSWGNEFLLTPYSNVNGWKVSATFMDKGISIFLNGGGRYTSQYVGDIWENELTDGQVYTISTKKSVENSKIMVLVTYGSDSGDSSTVVVPPVAQYKNQFYFFAPSTGILSIAIPKNKRNSLLLDDASYTSSNWKSFSSSSFGNNWEVTTVSVSSGVHQIFWKGESETSGFLAIFFANVNNAAYSFSLGQCLYRIGGELDISTRKPTTRTTVTTVTTITTKTTLPHPTTVVTDPPNPFVANYADSCRNSTFGKEFYVSFPSLLTTVSSLDIYISSKQTTTATIMFPKLSIGNIASVVSPDNAIRVNIDKALSPPGSVKSFKRNLAIRISASQEIGVILAASEDDQPNSGSEHSYLSYSGFPVDVTGLNYVVGGRRMIDSGTSVLNIIAHRDHRSTTVRISLPATIGFRMIFDGRTYKESEQLVVQLLSEEELQLVAEAGSFQETLINVEGGGSISVFAGFVKPLIQNSKKSDGFFSQLNPIASWGREFLLAPFPGFSKWTVSATFLTKGISIFLNGGGRYTSQFAGDVWETELDMNNIYYLTTNKNSQNSNVLVTETFGTEHGGGVSSALVPPIEQYKNQFYFYAPTDGDLRVVIPRNRRDKLLLNGLVVQANNWRRYSSSVSNWETAYFRITRGTYRLFWNTDAITAVGFSAFFYGSQSNAAHSFSLGQCLNFIGGDIVIPTVSTLRPTSTVTPEITTTPTTDKPCVNSTTGRIFHLSFPVASSSTIQSIQVLISTENGASITLSYFEQGFNPVRRSIGRRAVETIDINPRVLHQRTVSGKGRTFARIEASTDVSVVVYMRDSSSTCSAYNAYPTNTLGTQYFVSGPRTTNGQSVLSYIGSSNFRSTLAQIRLPNRDIEVSLDGKTYRRNDIFQVQVQSNEDLQLVTTRGDFRGTAVEVIQGDSAAVFSGYYDTQVARTGQKDTLLEQLTPTNSWGTEFLAAPDPSRGKYYIAITFLEKGISLFVNGGGRYTSQFVGDTWEGVGNNNELQYITTKSGRLRNGSPISVSIIYGGEDGSQPSMIIVPPMEQFPNSFHFASPTNGFARVIIEKGYRSNIRLNDRPYETNSWQSFSNVNWETSVISLQSGRNSFTLSGLPTERKFAVYVYGSDNECSYAFSAGMCLSQLNSGIKPTGPPTPVTVTIPVPTPTPIVITVEPPVTIPVPIPSPSPIPVPTPTPPVPTPTPTFTPPTTPAPPDGCVLSDVVFILDGSASISGKSFAYSLIFTQELLSNFDFKKTRVGVIIFRKGVELKFHLNRYSNVEDFRNALFTSEYNREGKAYLGESIEFARKYMFTPQNGSRPNAKRYLIVLTDGASNNKSLASHEASLAKKENIHIISIGVGGYLDKDELQTISSYPFTNNVIFVDKFIQLLQINNHNKWQDKLHRMICYKERMCLSSSKCIRNSKCLDTVDSYICQCPIGKSGSNCDQNCQDSTDVVFAVDTSGSIGRENFQIMMGFIREVVTELPLNVRVGLETFGDDRKIYVNLGDFVDDRLSLLDGLAVPYYTGGKTNTAAAIKALRTEMFIQRKGARQGATKVGIIITDGKSTDVEETIKEARLARQEGIQIIVIAIGDQFRDIELVALADNPNVLISIDDFISLLSVKDRLISSLCNEINECITSPCQNGGNCKDLINTYECVCPLTATGLNCERKCNSKFDLSIVIDRSGSITQENFPDVREMMASILLQLNINLNAVRVSAVSFADTAKIEFNLTTFSNKKDAMLALRRIKYSGGSTNIGYAFDMLLSDVYQQRAGDRNDAPNYVILFTDGEPAEKNNVNTIKAAVKARKAGLHIIVIAIGKYLNLKELYSLASYPGKANVFTADNFNSLLAINEVVRRIVGTVCNEQNECVSQPCLNGGTCLNGINHWTCNCPIRSTGLTCDRTCTRQADVVFVVDLSGSMTDEYYEIKLGFIRRIVAGLEYRLDMVRVALVSYETEVTVHFLLNEYSDTRDLLNAVVFSKLTGGRTNTQGALELVRNTVLQVSSGARIGVQDHVIVITDGESNIDENQTKIKADALKNDGAKLYVAAMGRQVDMAEIVEIASGVGEPFVQLLENERDSFIAADRILDSICK</sequence>
<evidence type="ECO:0000256" key="3">
    <source>
        <dbReference type="ARBA" id="ARBA00022737"/>
    </source>
</evidence>
<dbReference type="Proteomes" id="UP000549394">
    <property type="component" value="Unassembled WGS sequence"/>
</dbReference>
<dbReference type="InterPro" id="IPR001881">
    <property type="entry name" value="EGF-like_Ca-bd_dom"/>
</dbReference>
<accession>A0A7I8VN81</accession>
<dbReference type="OrthoDB" id="441660at2759"/>
<keyword evidence="5" id="KW-0325">Glycoprotein</keyword>
<dbReference type="Pfam" id="PF00008">
    <property type="entry name" value="EGF"/>
    <property type="match status" value="1"/>
</dbReference>
<dbReference type="InterPro" id="IPR036465">
    <property type="entry name" value="vWFA_dom_sf"/>
</dbReference>
<dbReference type="EMBL" id="CAJFCJ010000007">
    <property type="protein sequence ID" value="CAD5117690.1"/>
    <property type="molecule type" value="Genomic_DNA"/>
</dbReference>
<dbReference type="InterPro" id="IPR000742">
    <property type="entry name" value="EGF"/>
</dbReference>
<gene>
    <name evidence="10" type="ORF">DGYR_LOCUS6192</name>
</gene>
<dbReference type="PROSITE" id="PS00010">
    <property type="entry name" value="ASX_HYDROXYL"/>
    <property type="match status" value="2"/>
</dbReference>
<evidence type="ECO:0000256" key="6">
    <source>
        <dbReference type="PROSITE-ProRule" id="PRU00076"/>
    </source>
</evidence>
<comment type="caution">
    <text evidence="10">The sequence shown here is derived from an EMBL/GenBank/DDBJ whole genome shotgun (WGS) entry which is preliminary data.</text>
</comment>
<evidence type="ECO:0000259" key="9">
    <source>
        <dbReference type="PROSITE" id="PS50234"/>
    </source>
</evidence>
<feature type="domain" description="VWFA" evidence="9">
    <location>
        <begin position="35"/>
        <end position="214"/>
    </location>
</feature>
<evidence type="ECO:0000256" key="7">
    <source>
        <dbReference type="SAM" id="SignalP"/>
    </source>
</evidence>
<protein>
    <submittedName>
        <fullName evidence="10">DgyrCDS6441</fullName>
    </submittedName>
</protein>
<feature type="signal peptide" evidence="7">
    <location>
        <begin position="1"/>
        <end position="25"/>
    </location>
</feature>
<dbReference type="InterPro" id="IPR002035">
    <property type="entry name" value="VWF_A"/>
</dbReference>
<feature type="domain" description="VWFA" evidence="9">
    <location>
        <begin position="2576"/>
        <end position="2756"/>
    </location>
</feature>
<dbReference type="FunFam" id="2.10.25.10:FF:000004">
    <property type="entry name" value="Neurogenic locus notch 1"/>
    <property type="match status" value="1"/>
</dbReference>
<comment type="caution">
    <text evidence="6">Lacks conserved residue(s) required for the propagation of feature annotation.</text>
</comment>
<feature type="domain" description="EGF-like" evidence="8">
    <location>
        <begin position="2309"/>
        <end position="2346"/>
    </location>
</feature>
<dbReference type="PROSITE" id="PS00022">
    <property type="entry name" value="EGF_1"/>
    <property type="match status" value="3"/>
</dbReference>
<dbReference type="InterPro" id="IPR050525">
    <property type="entry name" value="ECM_Assembly_Org"/>
</dbReference>
<evidence type="ECO:0000256" key="1">
    <source>
        <dbReference type="ARBA" id="ARBA00022536"/>
    </source>
</evidence>
<keyword evidence="1 6" id="KW-0245">EGF-like domain</keyword>